<evidence type="ECO:0000256" key="9">
    <source>
        <dbReference type="ARBA" id="ARBA00022771"/>
    </source>
</evidence>
<proteinExistence type="predicted"/>
<dbReference type="InterPro" id="IPR036770">
    <property type="entry name" value="Ankyrin_rpt-contain_sf"/>
</dbReference>
<evidence type="ECO:0000259" key="21">
    <source>
        <dbReference type="PROSITE" id="PS51416"/>
    </source>
</evidence>
<evidence type="ECO:0000259" key="18">
    <source>
        <dbReference type="PROSITE" id="PS50089"/>
    </source>
</evidence>
<dbReference type="Gene3D" id="3.30.60.90">
    <property type="match status" value="1"/>
</dbReference>
<dbReference type="InterPro" id="IPR013083">
    <property type="entry name" value="Znf_RING/FYVE/PHD"/>
</dbReference>
<dbReference type="Gene3D" id="2.30.30.40">
    <property type="entry name" value="SH3 Domains"/>
    <property type="match status" value="1"/>
</dbReference>
<dbReference type="PROSITE" id="PS50088">
    <property type="entry name" value="ANK_REPEAT"/>
    <property type="match status" value="6"/>
</dbReference>
<keyword evidence="9 16" id="KW-0863">Zinc-finger</keyword>
<gene>
    <name evidence="22" type="primary">MIB1_1</name>
    <name evidence="22" type="ORF">P7K49_028295</name>
</gene>
<feature type="repeat" description="ANK" evidence="15">
    <location>
        <begin position="560"/>
        <end position="592"/>
    </location>
</feature>
<dbReference type="PROSITE" id="PS50135">
    <property type="entry name" value="ZF_ZZ_2"/>
    <property type="match status" value="1"/>
</dbReference>
<feature type="repeat" description="ANK" evidence="15">
    <location>
        <begin position="673"/>
        <end position="705"/>
    </location>
</feature>
<evidence type="ECO:0000256" key="13">
    <source>
        <dbReference type="ARBA" id="ARBA00023043"/>
    </source>
</evidence>
<dbReference type="InterPro" id="IPR043145">
    <property type="entry name" value="Znf_ZZ_sf"/>
</dbReference>
<dbReference type="SMART" id="SM00291">
    <property type="entry name" value="ZnF_ZZ"/>
    <property type="match status" value="1"/>
</dbReference>
<feature type="domain" description="MIB/HERC2" evidence="21">
    <location>
        <begin position="194"/>
        <end position="272"/>
    </location>
</feature>
<dbReference type="SMART" id="SM00184">
    <property type="entry name" value="RING"/>
    <property type="match status" value="3"/>
</dbReference>
<keyword evidence="7" id="KW-0479">Metal-binding</keyword>
<feature type="repeat" description="ANK" evidence="15">
    <location>
        <begin position="640"/>
        <end position="672"/>
    </location>
</feature>
<dbReference type="SUPFAM" id="SSF159034">
    <property type="entry name" value="Mib/herc2 domain-like"/>
    <property type="match status" value="1"/>
</dbReference>
<evidence type="ECO:0000256" key="6">
    <source>
        <dbReference type="ARBA" id="ARBA00022679"/>
    </source>
</evidence>
<feature type="domain" description="ZZ-type" evidence="19">
    <location>
        <begin position="131"/>
        <end position="183"/>
    </location>
</feature>
<keyword evidence="14 17" id="KW-0175">Coiled coil</keyword>
<dbReference type="Pfam" id="PF12796">
    <property type="entry name" value="Ank_2"/>
    <property type="match status" value="2"/>
</dbReference>
<feature type="coiled-coil region" evidence="17">
    <location>
        <begin position="1132"/>
        <end position="1159"/>
    </location>
</feature>
<dbReference type="InterPro" id="IPR040847">
    <property type="entry name" value="SH3_15"/>
</dbReference>
<dbReference type="InterPro" id="IPR001909">
    <property type="entry name" value="KRAB"/>
</dbReference>
<evidence type="ECO:0000256" key="16">
    <source>
        <dbReference type="PROSITE-ProRule" id="PRU00228"/>
    </source>
</evidence>
<feature type="domain" description="KRAB" evidence="20">
    <location>
        <begin position="1"/>
        <end position="43"/>
    </location>
</feature>
<dbReference type="Pfam" id="PF18346">
    <property type="entry name" value="SH3_15"/>
    <property type="match status" value="2"/>
</dbReference>
<dbReference type="PROSITE" id="PS50297">
    <property type="entry name" value="ANK_REP_REGION"/>
    <property type="match status" value="5"/>
</dbReference>
<dbReference type="InterPro" id="IPR010606">
    <property type="entry name" value="Mib_Herc2"/>
</dbReference>
<evidence type="ECO:0000256" key="12">
    <source>
        <dbReference type="ARBA" id="ARBA00022976"/>
    </source>
</evidence>
<evidence type="ECO:0000256" key="3">
    <source>
        <dbReference type="ARBA" id="ARBA00004906"/>
    </source>
</evidence>
<keyword evidence="13 15" id="KW-0040">ANK repeat</keyword>
<keyword evidence="5" id="KW-0963">Cytoplasm</keyword>
<reference evidence="22 23" key="1">
    <citation type="submission" date="2023-05" db="EMBL/GenBank/DDBJ databases">
        <title>B98-5 Cell Line De Novo Hybrid Assembly: An Optical Mapping Approach.</title>
        <authorList>
            <person name="Kananen K."/>
            <person name="Auerbach J.A."/>
            <person name="Kautto E."/>
            <person name="Blachly J.S."/>
        </authorList>
    </citation>
    <scope>NUCLEOTIDE SEQUENCE [LARGE SCALE GENOMIC DNA]</scope>
    <source>
        <strain evidence="22">B95-8</strain>
        <tissue evidence="22">Cell line</tissue>
    </source>
</reference>
<evidence type="ECO:0000256" key="4">
    <source>
        <dbReference type="ARBA" id="ARBA00012483"/>
    </source>
</evidence>
<keyword evidence="12" id="KW-0914">Notch signaling pathway</keyword>
<evidence type="ECO:0000313" key="23">
    <source>
        <dbReference type="Proteomes" id="UP001266305"/>
    </source>
</evidence>
<evidence type="ECO:0000256" key="8">
    <source>
        <dbReference type="ARBA" id="ARBA00022737"/>
    </source>
</evidence>
<keyword evidence="8" id="KW-0677">Repeat</keyword>
<feature type="repeat" description="ANK" evidence="15">
    <location>
        <begin position="801"/>
        <end position="822"/>
    </location>
</feature>
<dbReference type="CDD" id="cd16727">
    <property type="entry name" value="RING-HC_MIB1_rpt3"/>
    <property type="match status" value="1"/>
</dbReference>
<sequence>MDGLKGLNLQNDILLYVPYLITCLEQGKEPWNVKRLEMRLLYVGNMEYAVPIYFFRIRLFQKEKLLPGLMVLDENEFSGYSKRNKKATTNMKQTSEVTHMPMRAHIDNVYPENNLKTLTKLLTIVAPGIKHDGTMCDTCRQQPIIGIRWKCAECTNYDLCTVCYHGDKHHLRHRFYRITTPGSERVLLESRRKSKKITARGIFAGARVVRGVDWQWEDQDGGNGRRGKVTEIQDWSASSPHSAAYVLWDNGAKNLYRVGFEGMSDLKCVQDAKGGSFYRDHCPVLGEQNGNRNPGGLQIGDLVNIDLDLEIVQSLQHGHGGWTDGMFETLTTTGTVCGIDEDHDIVVQYPSGNRWTFNPAVLTKANIVRSGDAAQGAEGGTSQFQVGDLVQVCYDLERIKLLQRGHGEWAEAMLPMRKSETLGKVGRVQQIYSDSDLKVEVCGTSWTYNPAAVSKVASAGSAISNASGERLSQLLKKLFETQESGDLNEELVKAAANGDVAKVEDLLKRPDVDRSIAAIQHSNSFIGCEQHKKSFVSTGSTKCFLCLKDSRMSIVNGQCAGHTAMQAASQNGHVDILKLLLKQNVDVEAEEPSGTILDFKRNLEDKDGDRAVHHAAFGDEGAVIEVLHRGSADLNARNKRRQTPLHIAVNKGHLQVVKTLLDFGCHPSLQDSEGDTPLHDAISKKRDDILAVLLEAGADVTITNNNGFNALHHAALRGNPRVSEDDTTYIISCQSIDRSETDPTALPNKAVSHVSTYISQIFTELALRLGKPDALPKDDLAMRVLLSKLPRPWIVDEKKDDGYTALHLAALNNHVEVAELLVHQQIFHMLQLKHMPYRCTEGNANLDIQNVNQQTALHLAVERQHTQIVRLLVRAGAKLDIQDKDGDTPLHEALRHHTLSQLRQLQDMQDVGKVDAAWEPSKNTLIMGLGTQGAEKKSAASIACFLAANGADLSIRNKKGQSPLDLCPDPNLCKALAKCHKEKVSGQVGSRSPSMISNDSETLEECMVCSDMKRDTLFGPCGHIATCSLCSPRVKKCLICKEQVQSRTKLQLKEIEECVVCSDKKAAVLFQPCGHMCACENCANLMKKCVQCRAVVERRVPFIMCCGGKSSEDATDDISSGNIPVLQKDKDNTNVNADVQKLQQQLQDIKEQLKLVTTMCPVCLDRLKNMIFLCGHGTCQLCGDRMSECPICRKAIERRILLY</sequence>
<feature type="domain" description="RING-type" evidence="18">
    <location>
        <begin position="1006"/>
        <end position="1041"/>
    </location>
</feature>
<dbReference type="PROSITE" id="PS50089">
    <property type="entry name" value="ZF_RING_2"/>
    <property type="match status" value="3"/>
</dbReference>
<dbReference type="EMBL" id="JASSZA010000014">
    <property type="protein sequence ID" value="KAK2094557.1"/>
    <property type="molecule type" value="Genomic_DNA"/>
</dbReference>
<dbReference type="SUPFAM" id="SSF48403">
    <property type="entry name" value="Ankyrin repeat"/>
    <property type="match status" value="2"/>
</dbReference>
<dbReference type="Pfam" id="PF00023">
    <property type="entry name" value="Ank"/>
    <property type="match status" value="2"/>
</dbReference>
<dbReference type="PROSITE" id="PS50805">
    <property type="entry name" value="KRAB"/>
    <property type="match status" value="1"/>
</dbReference>
<keyword evidence="23" id="KW-1185">Reference proteome</keyword>
<dbReference type="InterPro" id="IPR002110">
    <property type="entry name" value="Ankyrin_rpt"/>
</dbReference>
<evidence type="ECO:0000256" key="10">
    <source>
        <dbReference type="ARBA" id="ARBA00022786"/>
    </source>
</evidence>
<dbReference type="PANTHER" id="PTHR24202">
    <property type="entry name" value="E3 UBIQUITIN-PROTEIN LIGASE MIB2"/>
    <property type="match status" value="1"/>
</dbReference>
<feature type="domain" description="RING-type" evidence="18">
    <location>
        <begin position="1058"/>
        <end position="1093"/>
    </location>
</feature>
<keyword evidence="11" id="KW-0862">Zinc</keyword>
<dbReference type="InterPro" id="IPR037252">
    <property type="entry name" value="Mib_Herc2_sf"/>
</dbReference>
<evidence type="ECO:0000256" key="14">
    <source>
        <dbReference type="ARBA" id="ARBA00023054"/>
    </source>
</evidence>
<dbReference type="Pfam" id="PF00569">
    <property type="entry name" value="ZZ"/>
    <property type="match status" value="1"/>
</dbReference>
<dbReference type="Gene3D" id="3.30.40.10">
    <property type="entry name" value="Zinc/RING finger domain, C3HC4 (zinc finger)"/>
    <property type="match status" value="3"/>
</dbReference>
<comment type="caution">
    <text evidence="22">The sequence shown here is derived from an EMBL/GenBank/DDBJ whole genome shotgun (WGS) entry which is preliminary data.</text>
</comment>
<evidence type="ECO:0000259" key="19">
    <source>
        <dbReference type="PROSITE" id="PS50135"/>
    </source>
</evidence>
<evidence type="ECO:0000256" key="17">
    <source>
        <dbReference type="SAM" id="Coils"/>
    </source>
</evidence>
<dbReference type="SUPFAM" id="SSF57850">
    <property type="entry name" value="RING/U-box"/>
    <property type="match status" value="2"/>
</dbReference>
<comment type="pathway">
    <text evidence="3">Protein modification; protein ubiquitination.</text>
</comment>
<accession>A0ABQ9UBW3</accession>
<dbReference type="CDD" id="cd16724">
    <property type="entry name" value="RING-HC_MIB1_rpt1"/>
    <property type="match status" value="1"/>
</dbReference>
<keyword evidence="10" id="KW-0833">Ubl conjugation pathway</keyword>
<organism evidence="22 23">
    <name type="scientific">Saguinus oedipus</name>
    <name type="common">Cotton-top tamarin</name>
    <name type="synonym">Oedipomidas oedipus</name>
    <dbReference type="NCBI Taxonomy" id="9490"/>
    <lineage>
        <taxon>Eukaryota</taxon>
        <taxon>Metazoa</taxon>
        <taxon>Chordata</taxon>
        <taxon>Craniata</taxon>
        <taxon>Vertebrata</taxon>
        <taxon>Euteleostomi</taxon>
        <taxon>Mammalia</taxon>
        <taxon>Eutheria</taxon>
        <taxon>Euarchontoglires</taxon>
        <taxon>Primates</taxon>
        <taxon>Haplorrhini</taxon>
        <taxon>Platyrrhini</taxon>
        <taxon>Cebidae</taxon>
        <taxon>Callitrichinae</taxon>
        <taxon>Saguinus</taxon>
    </lineage>
</organism>
<dbReference type="InterPro" id="IPR042056">
    <property type="entry name" value="MIB1/2_ZZ"/>
</dbReference>
<dbReference type="CDD" id="cd02339">
    <property type="entry name" value="ZZ_Mind_bomb"/>
    <property type="match status" value="1"/>
</dbReference>
<comment type="catalytic activity">
    <reaction evidence="1">
        <text>S-ubiquitinyl-[E2 ubiquitin-conjugating enzyme]-L-cysteine + [acceptor protein]-L-lysine = [E2 ubiquitin-conjugating enzyme]-L-cysteine + N(6)-ubiquitinyl-[acceptor protein]-L-lysine.</text>
        <dbReference type="EC" id="2.3.2.27"/>
    </reaction>
</comment>
<dbReference type="SMART" id="SM00248">
    <property type="entry name" value="ANK"/>
    <property type="match status" value="8"/>
</dbReference>
<feature type="domain" description="RING-type" evidence="18">
    <location>
        <begin position="1160"/>
        <end position="1193"/>
    </location>
</feature>
<dbReference type="InterPro" id="IPR001841">
    <property type="entry name" value="Znf_RING"/>
</dbReference>
<evidence type="ECO:0000259" key="20">
    <source>
        <dbReference type="PROSITE" id="PS50805"/>
    </source>
</evidence>
<dbReference type="PANTHER" id="PTHR24202:SF53">
    <property type="entry name" value="E3 UBIQUITIN-PROTEIN LIGASE MIB1"/>
    <property type="match status" value="1"/>
</dbReference>
<evidence type="ECO:0000313" key="22">
    <source>
        <dbReference type="EMBL" id="KAK2094557.1"/>
    </source>
</evidence>
<dbReference type="Gene3D" id="1.25.40.20">
    <property type="entry name" value="Ankyrin repeat-containing domain"/>
    <property type="match status" value="3"/>
</dbReference>
<dbReference type="PROSITE" id="PS51416">
    <property type="entry name" value="MIB_HERC2"/>
    <property type="match status" value="1"/>
</dbReference>
<feature type="repeat" description="ANK" evidence="15">
    <location>
        <begin position="852"/>
        <end position="884"/>
    </location>
</feature>
<dbReference type="PRINTS" id="PR01415">
    <property type="entry name" value="ANKYRIN"/>
</dbReference>
<comment type="subcellular location">
    <subcellularLocation>
        <location evidence="2">Cytoplasm</location>
    </subcellularLocation>
</comment>
<protein>
    <recommendedName>
        <fullName evidence="4">RING-type E3 ubiquitin transferase</fullName>
        <ecNumber evidence="4">2.3.2.27</ecNumber>
    </recommendedName>
</protein>
<evidence type="ECO:0000256" key="15">
    <source>
        <dbReference type="PROSITE-ProRule" id="PRU00023"/>
    </source>
</evidence>
<dbReference type="InterPro" id="IPR000433">
    <property type="entry name" value="Znf_ZZ"/>
</dbReference>
<evidence type="ECO:0000256" key="1">
    <source>
        <dbReference type="ARBA" id="ARBA00000900"/>
    </source>
</evidence>
<evidence type="ECO:0000256" key="2">
    <source>
        <dbReference type="ARBA" id="ARBA00004496"/>
    </source>
</evidence>
<name>A0ABQ9UBW3_SAGOE</name>
<evidence type="ECO:0000256" key="5">
    <source>
        <dbReference type="ARBA" id="ARBA00022490"/>
    </source>
</evidence>
<dbReference type="CDD" id="cd16725">
    <property type="entry name" value="RING-HC_MIB1_rpt2"/>
    <property type="match status" value="1"/>
</dbReference>
<feature type="repeat" description="ANK" evidence="15">
    <location>
        <begin position="607"/>
        <end position="639"/>
    </location>
</feature>
<dbReference type="Pfam" id="PF13920">
    <property type="entry name" value="zf-C3HC4_3"/>
    <property type="match status" value="3"/>
</dbReference>
<evidence type="ECO:0000256" key="7">
    <source>
        <dbReference type="ARBA" id="ARBA00022723"/>
    </source>
</evidence>
<dbReference type="Proteomes" id="UP001266305">
    <property type="component" value="Unassembled WGS sequence"/>
</dbReference>
<dbReference type="EC" id="2.3.2.27" evidence="4"/>
<evidence type="ECO:0000256" key="11">
    <source>
        <dbReference type="ARBA" id="ARBA00022833"/>
    </source>
</evidence>
<dbReference type="Pfam" id="PF06701">
    <property type="entry name" value="MIB_HERC2"/>
    <property type="match status" value="1"/>
</dbReference>
<dbReference type="PROSITE" id="PS01357">
    <property type="entry name" value="ZF_ZZ_1"/>
    <property type="match status" value="1"/>
</dbReference>
<keyword evidence="6" id="KW-0808">Transferase</keyword>